<sequence>MTFIFDFDGTLTDPFPHADAMREAMINILVSRGIPERRVMRDIEVLTDGILGQPEEHPWVVGGIPACFGNEDPFVVNNVTAQELFETNEIYRGLFESPGQLSAEAYRGATRDMPPHFRDDTPSVLKEIIRDGNRVCVVTNAGTDKVRRMLGEIGVSIPIYGDAEKFMVDMEWDKVPRTLEIGDRCIFLRRAKYFNILREMGSEKMVIGDVFSMDLSLPHAIGIPIVLVKTPYTPSWAERFVEKNGRVVKSLLEVLD</sequence>
<dbReference type="Gene3D" id="3.40.50.1000">
    <property type="entry name" value="HAD superfamily/HAD-like"/>
    <property type="match status" value="1"/>
</dbReference>
<gene>
    <name evidence="1" type="ORF">CH333_10485</name>
</gene>
<proteinExistence type="predicted"/>
<name>A0A235BN69_UNCW3</name>
<evidence type="ECO:0000313" key="2">
    <source>
        <dbReference type="Proteomes" id="UP000215215"/>
    </source>
</evidence>
<dbReference type="AlphaFoldDB" id="A0A235BN69"/>
<dbReference type="Proteomes" id="UP000215215">
    <property type="component" value="Unassembled WGS sequence"/>
</dbReference>
<comment type="caution">
    <text evidence="1">The sequence shown here is derived from an EMBL/GenBank/DDBJ whole genome shotgun (WGS) entry which is preliminary data.</text>
</comment>
<accession>A0A235BN69</accession>
<dbReference type="InterPro" id="IPR023214">
    <property type="entry name" value="HAD_sf"/>
</dbReference>
<dbReference type="SUPFAM" id="SSF56784">
    <property type="entry name" value="HAD-like"/>
    <property type="match status" value="1"/>
</dbReference>
<reference evidence="1 2" key="1">
    <citation type="submission" date="2017-07" db="EMBL/GenBank/DDBJ databases">
        <title>Recovery of genomes from metagenomes via a dereplication, aggregation, and scoring strategy.</title>
        <authorList>
            <person name="Sieber C.M."/>
            <person name="Probst A.J."/>
            <person name="Sharrar A."/>
            <person name="Thomas B.C."/>
            <person name="Hess M."/>
            <person name="Tringe S.G."/>
            <person name="Banfield J.F."/>
        </authorList>
    </citation>
    <scope>NUCLEOTIDE SEQUENCE [LARGE SCALE GENOMIC DNA]</scope>
    <source>
        <strain evidence="1">JGI_Cruoil_03_44_89</strain>
    </source>
</reference>
<protein>
    <recommendedName>
        <fullName evidence="3">HAD family hydrolase</fullName>
    </recommendedName>
</protein>
<dbReference type="InterPro" id="IPR036412">
    <property type="entry name" value="HAD-like_sf"/>
</dbReference>
<evidence type="ECO:0000313" key="1">
    <source>
        <dbReference type="EMBL" id="OYD13674.1"/>
    </source>
</evidence>
<organism evidence="1 2">
    <name type="scientific">candidate division WOR-3 bacterium JGI_Cruoil_03_44_89</name>
    <dbReference type="NCBI Taxonomy" id="1973748"/>
    <lineage>
        <taxon>Bacteria</taxon>
        <taxon>Bacteria division WOR-3</taxon>
    </lineage>
</organism>
<evidence type="ECO:0008006" key="3">
    <source>
        <dbReference type="Google" id="ProtNLM"/>
    </source>
</evidence>
<dbReference type="EMBL" id="NOZQ01000226">
    <property type="protein sequence ID" value="OYD13674.1"/>
    <property type="molecule type" value="Genomic_DNA"/>
</dbReference>